<evidence type="ECO:0000313" key="5">
    <source>
        <dbReference type="EMBL" id="SHI07592.1"/>
    </source>
</evidence>
<keyword evidence="2 5" id="KW-0238">DNA-binding</keyword>
<dbReference type="InterPro" id="IPR036388">
    <property type="entry name" value="WH-like_DNA-bd_sf"/>
</dbReference>
<evidence type="ECO:0000256" key="1">
    <source>
        <dbReference type="ARBA" id="ARBA00023015"/>
    </source>
</evidence>
<dbReference type="SMART" id="SM00345">
    <property type="entry name" value="HTH_GNTR"/>
    <property type="match status" value="1"/>
</dbReference>
<dbReference type="SMART" id="SM00866">
    <property type="entry name" value="UTRA"/>
    <property type="match status" value="1"/>
</dbReference>
<dbReference type="InterPro" id="IPR028978">
    <property type="entry name" value="Chorismate_lyase_/UTRA_dom_sf"/>
</dbReference>
<dbReference type="PANTHER" id="PTHR44846">
    <property type="entry name" value="MANNOSYL-D-GLYCERATE TRANSPORT/METABOLISM SYSTEM REPRESSOR MNGR-RELATED"/>
    <property type="match status" value="1"/>
</dbReference>
<evidence type="ECO:0000259" key="4">
    <source>
        <dbReference type="PROSITE" id="PS50949"/>
    </source>
</evidence>
<dbReference type="GO" id="GO:0003677">
    <property type="term" value="F:DNA binding"/>
    <property type="evidence" value="ECO:0007669"/>
    <property type="project" value="UniProtKB-KW"/>
</dbReference>
<accession>A0A1M5Y6J4</accession>
<dbReference type="EMBL" id="FQXE01000008">
    <property type="protein sequence ID" value="SHI07592.1"/>
    <property type="molecule type" value="Genomic_DNA"/>
</dbReference>
<dbReference type="PANTHER" id="PTHR44846:SF1">
    <property type="entry name" value="MANNOSYL-D-GLYCERATE TRANSPORT_METABOLISM SYSTEM REPRESSOR MNGR-RELATED"/>
    <property type="match status" value="1"/>
</dbReference>
<sequence length="268" mass="29113">MSSHAKISGMAKHAQVSRALLDDIARGKYALGSLLPSEPALATSFGVSRQTIRAALRTLRELGLIEGQQGIGSFVRAAQPTARYAYSFDSAVDLLQYAVSTSVDVLSCEEIVLSEAQALSLKRRPGERWWQVQTVRKPLQDHAPIASSRILVPYAYGSVLQDLSRSREPIFALIQQQMGETITEIWQDISATSVSAADAALLGVPPGCPGLSIERRYFGRNGELFEVSHSIHPADTFNYSMRVRLALPERDAPAPHTAAAPTPPTPHV</sequence>
<dbReference type="RefSeq" id="WP_073104351.1">
    <property type="nucleotide sequence ID" value="NZ_FQXE01000008.1"/>
</dbReference>
<evidence type="ECO:0000313" key="6">
    <source>
        <dbReference type="Proteomes" id="UP000184226"/>
    </source>
</evidence>
<dbReference type="SUPFAM" id="SSF64288">
    <property type="entry name" value="Chorismate lyase-like"/>
    <property type="match status" value="1"/>
</dbReference>
<dbReference type="SUPFAM" id="SSF46785">
    <property type="entry name" value="Winged helix' DNA-binding domain"/>
    <property type="match status" value="1"/>
</dbReference>
<feature type="domain" description="HTH gntR-type" evidence="4">
    <location>
        <begin position="10"/>
        <end position="78"/>
    </location>
</feature>
<proteinExistence type="predicted"/>
<protein>
    <submittedName>
        <fullName evidence="5">DNA-binding transcriptional regulator, GntR family</fullName>
    </submittedName>
</protein>
<keyword evidence="3" id="KW-0804">Transcription</keyword>
<dbReference type="STRING" id="658167.SAMN04488135_108102"/>
<keyword evidence="1" id="KW-0805">Transcription regulation</keyword>
<name>A0A1M5Y6J4_9BURK</name>
<gene>
    <name evidence="5" type="ORF">SAMN04488135_108102</name>
</gene>
<dbReference type="Pfam" id="PF00392">
    <property type="entry name" value="GntR"/>
    <property type="match status" value="1"/>
</dbReference>
<dbReference type="Gene3D" id="3.40.1410.10">
    <property type="entry name" value="Chorismate lyase-like"/>
    <property type="match status" value="1"/>
</dbReference>
<evidence type="ECO:0000256" key="2">
    <source>
        <dbReference type="ARBA" id="ARBA00023125"/>
    </source>
</evidence>
<dbReference type="GO" id="GO:0003700">
    <property type="term" value="F:DNA-binding transcription factor activity"/>
    <property type="evidence" value="ECO:0007669"/>
    <property type="project" value="InterPro"/>
</dbReference>
<dbReference type="Pfam" id="PF07702">
    <property type="entry name" value="UTRA"/>
    <property type="match status" value="1"/>
</dbReference>
<reference evidence="5 6" key="1">
    <citation type="submission" date="2016-11" db="EMBL/GenBank/DDBJ databases">
        <authorList>
            <person name="Jaros S."/>
            <person name="Januszkiewicz K."/>
            <person name="Wedrychowicz H."/>
        </authorList>
    </citation>
    <scope>NUCLEOTIDE SEQUENCE [LARGE SCALE GENOMIC DNA]</scope>
    <source>
        <strain evidence="5 6">CGMCC 1.10190</strain>
    </source>
</reference>
<dbReference type="PROSITE" id="PS50949">
    <property type="entry name" value="HTH_GNTR"/>
    <property type="match status" value="1"/>
</dbReference>
<keyword evidence="6" id="KW-1185">Reference proteome</keyword>
<organism evidence="5 6">
    <name type="scientific">Pollutimonas bauzanensis</name>
    <dbReference type="NCBI Taxonomy" id="658167"/>
    <lineage>
        <taxon>Bacteria</taxon>
        <taxon>Pseudomonadati</taxon>
        <taxon>Pseudomonadota</taxon>
        <taxon>Betaproteobacteria</taxon>
        <taxon>Burkholderiales</taxon>
        <taxon>Alcaligenaceae</taxon>
        <taxon>Pollutimonas</taxon>
    </lineage>
</organism>
<dbReference type="InterPro" id="IPR050679">
    <property type="entry name" value="Bact_HTH_transcr_reg"/>
</dbReference>
<dbReference type="GO" id="GO:0045892">
    <property type="term" value="P:negative regulation of DNA-templated transcription"/>
    <property type="evidence" value="ECO:0007669"/>
    <property type="project" value="TreeGrafter"/>
</dbReference>
<dbReference type="InterPro" id="IPR036390">
    <property type="entry name" value="WH_DNA-bd_sf"/>
</dbReference>
<dbReference type="Gene3D" id="1.10.10.10">
    <property type="entry name" value="Winged helix-like DNA-binding domain superfamily/Winged helix DNA-binding domain"/>
    <property type="match status" value="1"/>
</dbReference>
<dbReference type="PRINTS" id="PR00035">
    <property type="entry name" value="HTHGNTR"/>
</dbReference>
<dbReference type="InterPro" id="IPR011663">
    <property type="entry name" value="UTRA"/>
</dbReference>
<dbReference type="AlphaFoldDB" id="A0A1M5Y6J4"/>
<evidence type="ECO:0000256" key="3">
    <source>
        <dbReference type="ARBA" id="ARBA00023163"/>
    </source>
</evidence>
<dbReference type="InterPro" id="IPR000524">
    <property type="entry name" value="Tscrpt_reg_HTH_GntR"/>
</dbReference>
<dbReference type="CDD" id="cd07377">
    <property type="entry name" value="WHTH_GntR"/>
    <property type="match status" value="1"/>
</dbReference>
<dbReference type="Proteomes" id="UP000184226">
    <property type="component" value="Unassembled WGS sequence"/>
</dbReference>